<protein>
    <submittedName>
        <fullName evidence="1">DNA pilot protein</fullName>
    </submittedName>
</protein>
<proteinExistence type="predicted"/>
<accession>A0A8F5RCN5</accession>
<reference evidence="1" key="1">
    <citation type="submission" date="2021-04" db="EMBL/GenBank/DDBJ databases">
        <title>Genomes of microviruses identified in yellow-bellied marmot fecal samples.</title>
        <authorList>
            <person name="Varsani A."/>
            <person name="Kraberger S."/>
            <person name="Chatterjee A."/>
            <person name="Richet C."/>
            <person name="Fontenele R.S."/>
            <person name="Schmidlin K."/>
            <person name="Blumstein D.T."/>
        </authorList>
    </citation>
    <scope>NUCLEOTIDE SEQUENCE</scope>
    <source>
        <strain evidence="1">Mar9</strain>
    </source>
</reference>
<evidence type="ECO:0000313" key="1">
    <source>
        <dbReference type="EMBL" id="QXN75023.1"/>
    </source>
</evidence>
<name>A0A8F5RCN5_9VIRU</name>
<organism evidence="1">
    <name type="scientific">Microvirus mar9</name>
    <dbReference type="NCBI Taxonomy" id="2851205"/>
    <lineage>
        <taxon>Viruses</taxon>
        <taxon>Monodnaviria</taxon>
        <taxon>Sangervirae</taxon>
        <taxon>Phixviricota</taxon>
        <taxon>Malgrandaviricetes</taxon>
        <taxon>Petitvirales</taxon>
        <taxon>Microviridae</taxon>
    </lineage>
</organism>
<sequence length="150" mass="16010">MSTYFSQAPEASGVFNTYGTSAGAFKTDMVLGSPIDAYSNFYNAKATEDNYNFNMQEAQKNRDFQERMSNSAYQRAVQDMRKAGLNPYAVYGGASAASSPAGAVGNSGSAYSRSTRTTDAVISKLFGIVGDAFTAISNSPVQPVRNKIGF</sequence>
<dbReference type="EMBL" id="MZ089755">
    <property type="protein sequence ID" value="QXN75023.1"/>
    <property type="molecule type" value="Genomic_DNA"/>
</dbReference>